<dbReference type="Pfam" id="PF01636">
    <property type="entry name" value="APH"/>
    <property type="match status" value="1"/>
</dbReference>
<accession>A0A5C8ZVH3</accession>
<dbReference type="EMBL" id="VRYZ01000004">
    <property type="protein sequence ID" value="TXS91754.1"/>
    <property type="molecule type" value="Genomic_DNA"/>
</dbReference>
<protein>
    <submittedName>
        <fullName evidence="2">Phosphotransferase</fullName>
    </submittedName>
</protein>
<feature type="domain" description="Aminoglycoside phosphotransferase" evidence="1">
    <location>
        <begin position="82"/>
        <end position="292"/>
    </location>
</feature>
<keyword evidence="3" id="KW-1185">Reference proteome</keyword>
<reference evidence="2 3" key="1">
    <citation type="submission" date="2019-08" db="EMBL/GenBank/DDBJ databases">
        <title>Parahaliea maris sp. nov., isolated from the surface seawater.</title>
        <authorList>
            <person name="Liu Y."/>
        </authorList>
    </citation>
    <scope>NUCLEOTIDE SEQUENCE [LARGE SCALE GENOMIC DNA]</scope>
    <source>
        <strain evidence="2 3">S2-26</strain>
    </source>
</reference>
<dbReference type="GO" id="GO:0016740">
    <property type="term" value="F:transferase activity"/>
    <property type="evidence" value="ECO:0007669"/>
    <property type="project" value="UniProtKB-KW"/>
</dbReference>
<dbReference type="InterPro" id="IPR002575">
    <property type="entry name" value="Aminoglycoside_PTrfase"/>
</dbReference>
<dbReference type="Gene3D" id="3.90.1200.10">
    <property type="match status" value="1"/>
</dbReference>
<dbReference type="Proteomes" id="UP000321933">
    <property type="component" value="Unassembled WGS sequence"/>
</dbReference>
<dbReference type="PANTHER" id="PTHR23020:SF41">
    <property type="entry name" value="AMINOGLYCOSIDE PHOSPHOTRANSFERASE DOMAIN-CONTAINING PROTEIN"/>
    <property type="match status" value="1"/>
</dbReference>
<evidence type="ECO:0000313" key="3">
    <source>
        <dbReference type="Proteomes" id="UP000321933"/>
    </source>
</evidence>
<sequence>MSTGDFPQTPEALTPQRLTDYLLADGVLAEGEVTAVDATLIGHGKMGSNARLSLRYAGEQGGAPTTLIAKLPAEDPKAREMAGAGGAYYNEVMFYRHLAGGTSMRTPRIYASEISDCRTGFLLLMEDLVDARPGSNLEGASRRQAEMALREVARLAAAYYGDESIAALDHVLTAARDDGGAFGQALLEQSWPGFVDRFGAGLSPACLAFGERFVQHAAHFTVRLQGPKTLVHGDFRAENLLFGSQRATVVDWQTVSESSVLTDAAYFLGGSVDTADRRAWEGELVASYCDWLAQDGVDLPFVECWAQYREYAMHGLLITILGASFSSADERGDAMFQLMIQRHLQHCLDVGAGEFLPA</sequence>
<evidence type="ECO:0000313" key="2">
    <source>
        <dbReference type="EMBL" id="TXS91754.1"/>
    </source>
</evidence>
<dbReference type="AlphaFoldDB" id="A0A5C8ZVH3"/>
<comment type="caution">
    <text evidence="2">The sequence shown here is derived from an EMBL/GenBank/DDBJ whole genome shotgun (WGS) entry which is preliminary data.</text>
</comment>
<evidence type="ECO:0000259" key="1">
    <source>
        <dbReference type="Pfam" id="PF01636"/>
    </source>
</evidence>
<organism evidence="2 3">
    <name type="scientific">Parahaliea aestuarii</name>
    <dbReference type="NCBI Taxonomy" id="1852021"/>
    <lineage>
        <taxon>Bacteria</taxon>
        <taxon>Pseudomonadati</taxon>
        <taxon>Pseudomonadota</taxon>
        <taxon>Gammaproteobacteria</taxon>
        <taxon>Cellvibrionales</taxon>
        <taxon>Halieaceae</taxon>
        <taxon>Parahaliea</taxon>
    </lineage>
</organism>
<dbReference type="InterPro" id="IPR052961">
    <property type="entry name" value="Oxido-Kinase-like_Enzymes"/>
</dbReference>
<dbReference type="InterPro" id="IPR011009">
    <property type="entry name" value="Kinase-like_dom_sf"/>
</dbReference>
<name>A0A5C8ZVH3_9GAMM</name>
<dbReference type="OrthoDB" id="115252at2"/>
<dbReference type="RefSeq" id="WP_148064451.1">
    <property type="nucleotide sequence ID" value="NZ_VRYZ01000004.1"/>
</dbReference>
<dbReference type="PANTHER" id="PTHR23020">
    <property type="entry name" value="UNCHARACTERIZED NUCLEAR HORMONE RECEPTOR-RELATED"/>
    <property type="match status" value="1"/>
</dbReference>
<keyword evidence="2" id="KW-0808">Transferase</keyword>
<proteinExistence type="predicted"/>
<dbReference type="SUPFAM" id="SSF56112">
    <property type="entry name" value="Protein kinase-like (PK-like)"/>
    <property type="match status" value="1"/>
</dbReference>
<gene>
    <name evidence="2" type="ORF">FVW59_11425</name>
</gene>